<evidence type="ECO:0000313" key="2">
    <source>
        <dbReference type="EMBL" id="CAA9295503.1"/>
    </source>
</evidence>
<gene>
    <name evidence="2" type="ORF">AVDCRST_MAG93-4223</name>
</gene>
<protein>
    <submittedName>
        <fullName evidence="2">Similar to F420-dependent glucose-6-phosphate dehydrogenase, Mext_1273 family</fullName>
    </submittedName>
</protein>
<dbReference type="AlphaFoldDB" id="A0A6J4K594"/>
<feature type="region of interest" description="Disordered" evidence="1">
    <location>
        <begin position="86"/>
        <end position="106"/>
    </location>
</feature>
<proteinExistence type="predicted"/>
<evidence type="ECO:0000256" key="1">
    <source>
        <dbReference type="SAM" id="MobiDB-lite"/>
    </source>
</evidence>
<feature type="non-terminal residue" evidence="2">
    <location>
        <position position="1"/>
    </location>
</feature>
<dbReference type="EMBL" id="CADCTR010001422">
    <property type="protein sequence ID" value="CAA9295503.1"/>
    <property type="molecule type" value="Genomic_DNA"/>
</dbReference>
<accession>A0A6J4K594</accession>
<name>A0A6J4K594_9CHLR</name>
<feature type="non-terminal residue" evidence="2">
    <location>
        <position position="106"/>
    </location>
</feature>
<reference evidence="2" key="1">
    <citation type="submission" date="2020-02" db="EMBL/GenBank/DDBJ databases">
        <authorList>
            <person name="Meier V. D."/>
        </authorList>
    </citation>
    <scope>NUCLEOTIDE SEQUENCE</scope>
    <source>
        <strain evidence="2">AVDCRST_MAG93</strain>
    </source>
</reference>
<sequence>DDDRLPCLSRNVRAERAAQLCPAGRGCRFWGGDVFRPLLPLERAAGTKRLCLVVAWRSITSDEPILRSGQCSRPTLQPCHRRASCRHPSGNVRGSIVGRHGQRTGA</sequence>
<organism evidence="2">
    <name type="scientific">uncultured Chloroflexia bacterium</name>
    <dbReference type="NCBI Taxonomy" id="1672391"/>
    <lineage>
        <taxon>Bacteria</taxon>
        <taxon>Bacillati</taxon>
        <taxon>Chloroflexota</taxon>
        <taxon>Chloroflexia</taxon>
        <taxon>environmental samples</taxon>
    </lineage>
</organism>